<name>A0ACC1A9S4_9ROSI</name>
<dbReference type="EMBL" id="CM047908">
    <property type="protein sequence ID" value="KAJ0082531.1"/>
    <property type="molecule type" value="Genomic_DNA"/>
</dbReference>
<proteinExistence type="predicted"/>
<gene>
    <name evidence="1" type="ORF">Patl1_12156</name>
</gene>
<accession>A0ACC1A9S4</accession>
<organism evidence="1 2">
    <name type="scientific">Pistacia atlantica</name>
    <dbReference type="NCBI Taxonomy" id="434234"/>
    <lineage>
        <taxon>Eukaryota</taxon>
        <taxon>Viridiplantae</taxon>
        <taxon>Streptophyta</taxon>
        <taxon>Embryophyta</taxon>
        <taxon>Tracheophyta</taxon>
        <taxon>Spermatophyta</taxon>
        <taxon>Magnoliopsida</taxon>
        <taxon>eudicotyledons</taxon>
        <taxon>Gunneridae</taxon>
        <taxon>Pentapetalae</taxon>
        <taxon>rosids</taxon>
        <taxon>malvids</taxon>
        <taxon>Sapindales</taxon>
        <taxon>Anacardiaceae</taxon>
        <taxon>Pistacia</taxon>
    </lineage>
</organism>
<reference evidence="2" key="1">
    <citation type="journal article" date="2023" name="G3 (Bethesda)">
        <title>Genome assembly and association tests identify interacting loci associated with vigor, precocity, and sex in interspecific pistachio rootstocks.</title>
        <authorList>
            <person name="Palmer W."/>
            <person name="Jacygrad E."/>
            <person name="Sagayaradj S."/>
            <person name="Cavanaugh K."/>
            <person name="Han R."/>
            <person name="Bertier L."/>
            <person name="Beede B."/>
            <person name="Kafkas S."/>
            <person name="Golino D."/>
            <person name="Preece J."/>
            <person name="Michelmore R."/>
        </authorList>
    </citation>
    <scope>NUCLEOTIDE SEQUENCE [LARGE SCALE GENOMIC DNA]</scope>
</reference>
<keyword evidence="2" id="KW-1185">Reference proteome</keyword>
<sequence>MFTAVKEGNIDFLTIFVRECPNLILKVDQDNYSIFHIAVLNHQKEIFKLIDHEVSQIVDPKLAKAKNTNGKTPRDIFYKKITAIKDEGKKWMKDTANPCMIVATLITIVGLSAPFTVPGVTREETEITNFIQKLSFRIFVISDAILLASSAGSILTFLSILTSRYADEDLLYVLPRKLLFGFSSLFLSIIALMVASCAAYVLCLQRWRDFDSCSC</sequence>
<evidence type="ECO:0000313" key="2">
    <source>
        <dbReference type="Proteomes" id="UP001164250"/>
    </source>
</evidence>
<evidence type="ECO:0000313" key="1">
    <source>
        <dbReference type="EMBL" id="KAJ0082531.1"/>
    </source>
</evidence>
<protein>
    <submittedName>
        <fullName evidence="1">Uncharacterized protein</fullName>
    </submittedName>
</protein>
<dbReference type="Proteomes" id="UP001164250">
    <property type="component" value="Chromosome 12"/>
</dbReference>
<comment type="caution">
    <text evidence="1">The sequence shown here is derived from an EMBL/GenBank/DDBJ whole genome shotgun (WGS) entry which is preliminary data.</text>
</comment>